<name>A0A8H7PSX4_MORIS</name>
<dbReference type="EMBL" id="JAEPQZ010000007">
    <property type="protein sequence ID" value="KAG2179175.1"/>
    <property type="molecule type" value="Genomic_DNA"/>
</dbReference>
<keyword evidence="2" id="KW-0560">Oxidoreductase</keyword>
<dbReference type="AlphaFoldDB" id="A0A8H7PSX4"/>
<dbReference type="Pfam" id="PF00106">
    <property type="entry name" value="adh_short"/>
    <property type="match status" value="1"/>
</dbReference>
<dbReference type="InterPro" id="IPR020904">
    <property type="entry name" value="Sc_DH/Rdtase_CS"/>
</dbReference>
<dbReference type="InterPro" id="IPR002347">
    <property type="entry name" value="SDR_fam"/>
</dbReference>
<dbReference type="GO" id="GO:0016491">
    <property type="term" value="F:oxidoreductase activity"/>
    <property type="evidence" value="ECO:0007669"/>
    <property type="project" value="UniProtKB-KW"/>
</dbReference>
<evidence type="ECO:0000256" key="1">
    <source>
        <dbReference type="ARBA" id="ARBA00022857"/>
    </source>
</evidence>
<sequence length="244" mass="26082">ASGLGEAVAKQLIHAGCNIVIFDIQEADPQRLCQQLYQGQVLVPGTVDVRDQEQVAQGIDQAKKRFGSLAGAIICHGIVHGPPDIKGYGPDALLCSFKQFEYVIKVNLLGTYNVAQQVANTLVMQEPLDTDGERGVIIMVSSIAGIDGAVLPYGTSKAAIAGLTLPFARELASFGVRVMTVAPGVFDTPMTRGMPPEYNAVAEKLQQFPKRSGQPSEFASLIQNILENTMLNGSVIRLDGGMRL</sequence>
<keyword evidence="1" id="KW-0521">NADP</keyword>
<dbReference type="PANTHER" id="PTHR43658">
    <property type="entry name" value="SHORT-CHAIN DEHYDROGENASE/REDUCTASE"/>
    <property type="match status" value="1"/>
</dbReference>
<dbReference type="Gene3D" id="3.40.50.720">
    <property type="entry name" value="NAD(P)-binding Rossmann-like Domain"/>
    <property type="match status" value="1"/>
</dbReference>
<accession>A0A8H7PSX4</accession>
<dbReference type="PRINTS" id="PR00081">
    <property type="entry name" value="GDHRDH"/>
</dbReference>
<protein>
    <recommendedName>
        <fullName evidence="5">3-hydroxyacyl-CoA dehydrogenase</fullName>
    </recommendedName>
</protein>
<dbReference type="SUPFAM" id="SSF51735">
    <property type="entry name" value="NAD(P)-binding Rossmann-fold domains"/>
    <property type="match status" value="1"/>
</dbReference>
<dbReference type="Proteomes" id="UP000654370">
    <property type="component" value="Unassembled WGS sequence"/>
</dbReference>
<evidence type="ECO:0000313" key="4">
    <source>
        <dbReference type="Proteomes" id="UP000654370"/>
    </source>
</evidence>
<proteinExistence type="predicted"/>
<dbReference type="PANTHER" id="PTHR43658:SF8">
    <property type="entry name" value="17-BETA-HYDROXYSTEROID DEHYDROGENASE 14-RELATED"/>
    <property type="match status" value="1"/>
</dbReference>
<dbReference type="PROSITE" id="PS00061">
    <property type="entry name" value="ADH_SHORT"/>
    <property type="match status" value="1"/>
</dbReference>
<gene>
    <name evidence="3" type="ORF">INT43_002025</name>
</gene>
<evidence type="ECO:0000256" key="2">
    <source>
        <dbReference type="ARBA" id="ARBA00023002"/>
    </source>
</evidence>
<organism evidence="3 4">
    <name type="scientific">Mortierella isabellina</name>
    <name type="common">Filamentous fungus</name>
    <name type="synonym">Umbelopsis isabellina</name>
    <dbReference type="NCBI Taxonomy" id="91625"/>
    <lineage>
        <taxon>Eukaryota</taxon>
        <taxon>Fungi</taxon>
        <taxon>Fungi incertae sedis</taxon>
        <taxon>Mucoromycota</taxon>
        <taxon>Mucoromycotina</taxon>
        <taxon>Umbelopsidomycetes</taxon>
        <taxon>Umbelopsidales</taxon>
        <taxon>Umbelopsidaceae</taxon>
        <taxon>Umbelopsis</taxon>
    </lineage>
</organism>
<evidence type="ECO:0008006" key="5">
    <source>
        <dbReference type="Google" id="ProtNLM"/>
    </source>
</evidence>
<keyword evidence="4" id="KW-1185">Reference proteome</keyword>
<reference evidence="3" key="1">
    <citation type="submission" date="2020-12" db="EMBL/GenBank/DDBJ databases">
        <title>Metabolic potential, ecology and presence of endohyphal bacteria is reflected in genomic diversity of Mucoromycotina.</title>
        <authorList>
            <person name="Muszewska A."/>
            <person name="Okrasinska A."/>
            <person name="Steczkiewicz K."/>
            <person name="Drgas O."/>
            <person name="Orlowska M."/>
            <person name="Perlinska-Lenart U."/>
            <person name="Aleksandrzak-Piekarczyk T."/>
            <person name="Szatraj K."/>
            <person name="Zielenkiewicz U."/>
            <person name="Pilsyk S."/>
            <person name="Malc E."/>
            <person name="Mieczkowski P."/>
            <person name="Kruszewska J.S."/>
            <person name="Biernat P."/>
            <person name="Pawlowska J."/>
        </authorList>
    </citation>
    <scope>NUCLEOTIDE SEQUENCE</scope>
    <source>
        <strain evidence="3">WA0000067209</strain>
    </source>
</reference>
<comment type="caution">
    <text evidence="3">The sequence shown here is derived from an EMBL/GenBank/DDBJ whole genome shotgun (WGS) entry which is preliminary data.</text>
</comment>
<dbReference type="InterPro" id="IPR036291">
    <property type="entry name" value="NAD(P)-bd_dom_sf"/>
</dbReference>
<evidence type="ECO:0000313" key="3">
    <source>
        <dbReference type="EMBL" id="KAG2179175.1"/>
    </source>
</evidence>
<dbReference type="OrthoDB" id="3819888at2759"/>
<feature type="non-terminal residue" evidence="3">
    <location>
        <position position="1"/>
    </location>
</feature>